<accession>A0AA43B1X5</accession>
<dbReference type="Proteomes" id="UP001161276">
    <property type="component" value="Unassembled WGS sequence"/>
</dbReference>
<reference evidence="1" key="1">
    <citation type="submission" date="2022-09" db="EMBL/GenBank/DDBJ databases">
        <title>Intensive care unit water sources are persistently colonized with multi-drug resistant bacteria and are the site of extensive horizontal gene transfer of antibiotic resistance genes.</title>
        <authorList>
            <person name="Diorio-Toth L."/>
        </authorList>
    </citation>
    <scope>NUCLEOTIDE SEQUENCE</scope>
    <source>
        <strain evidence="1">GD03676</strain>
    </source>
</reference>
<dbReference type="AlphaFoldDB" id="A0AA43B1X5"/>
<evidence type="ECO:0000313" key="1">
    <source>
        <dbReference type="EMBL" id="MDH2051184.1"/>
    </source>
</evidence>
<proteinExistence type="predicted"/>
<dbReference type="SUPFAM" id="SSF47413">
    <property type="entry name" value="lambda repressor-like DNA-binding domains"/>
    <property type="match status" value="1"/>
</dbReference>
<protein>
    <submittedName>
        <fullName evidence="1">MarR family transcriptional regulator</fullName>
    </submittedName>
</protein>
<dbReference type="RefSeq" id="WP_280026902.1">
    <property type="nucleotide sequence ID" value="NZ_JAOCKG010000004.1"/>
</dbReference>
<gene>
    <name evidence="1" type="ORF">N5K24_12295</name>
</gene>
<dbReference type="Gene3D" id="1.10.260.40">
    <property type="entry name" value="lambda repressor-like DNA-binding domains"/>
    <property type="match status" value="1"/>
</dbReference>
<dbReference type="GO" id="GO:0003677">
    <property type="term" value="F:DNA binding"/>
    <property type="evidence" value="ECO:0007669"/>
    <property type="project" value="InterPro"/>
</dbReference>
<dbReference type="EMBL" id="JAOCKG010000004">
    <property type="protein sequence ID" value="MDH2051184.1"/>
    <property type="molecule type" value="Genomic_DNA"/>
</dbReference>
<evidence type="ECO:0000313" key="2">
    <source>
        <dbReference type="Proteomes" id="UP001161276"/>
    </source>
</evidence>
<sequence>MSTEQVSPEQIESTRKIGNRLRKEIGDAVAAFTQTRAAEFMETSASTVSRIVASDLDGVCHLMAALGLQFASLDAMVVSKAQIEAYEQFAYEYLRPKVEARRRG</sequence>
<dbReference type="InterPro" id="IPR010982">
    <property type="entry name" value="Lambda_DNA-bd_dom_sf"/>
</dbReference>
<comment type="caution">
    <text evidence="1">The sequence shown here is derived from an EMBL/GenBank/DDBJ whole genome shotgun (WGS) entry which is preliminary data.</text>
</comment>
<organism evidence="1 2">
    <name type="scientific">Achromobacter marplatensis</name>
    <dbReference type="NCBI Taxonomy" id="470868"/>
    <lineage>
        <taxon>Bacteria</taxon>
        <taxon>Pseudomonadati</taxon>
        <taxon>Pseudomonadota</taxon>
        <taxon>Betaproteobacteria</taxon>
        <taxon>Burkholderiales</taxon>
        <taxon>Alcaligenaceae</taxon>
        <taxon>Achromobacter</taxon>
    </lineage>
</organism>
<name>A0AA43B1X5_9BURK</name>